<dbReference type="SUPFAM" id="SSF56112">
    <property type="entry name" value="Protein kinase-like (PK-like)"/>
    <property type="match status" value="1"/>
</dbReference>
<dbReference type="Pfam" id="PF00069">
    <property type="entry name" value="Pkinase"/>
    <property type="match status" value="1"/>
</dbReference>
<feature type="region of interest" description="Disordered" evidence="8">
    <location>
        <begin position="1476"/>
        <end position="1497"/>
    </location>
</feature>
<evidence type="ECO:0000256" key="7">
    <source>
        <dbReference type="PROSITE-ProRule" id="PRU00023"/>
    </source>
</evidence>
<evidence type="ECO:0000256" key="4">
    <source>
        <dbReference type="ARBA" id="ARBA00022824"/>
    </source>
</evidence>
<dbReference type="InterPro" id="IPR011009">
    <property type="entry name" value="Kinase-like_dom_sf"/>
</dbReference>
<dbReference type="Gene3D" id="1.10.510.10">
    <property type="entry name" value="Transferase(Phosphotransferase) domain 1"/>
    <property type="match status" value="1"/>
</dbReference>
<keyword evidence="6" id="KW-0472">Membrane</keyword>
<feature type="domain" description="Protein kinase" evidence="9">
    <location>
        <begin position="433"/>
        <end position="735"/>
    </location>
</feature>
<dbReference type="InterPro" id="IPR000719">
    <property type="entry name" value="Prot_kinase_dom"/>
</dbReference>
<name>A0A8H6CEB5_9LECA</name>
<organism evidence="10 11">
    <name type="scientific">Letharia lupina</name>
    <dbReference type="NCBI Taxonomy" id="560253"/>
    <lineage>
        <taxon>Eukaryota</taxon>
        <taxon>Fungi</taxon>
        <taxon>Dikarya</taxon>
        <taxon>Ascomycota</taxon>
        <taxon>Pezizomycotina</taxon>
        <taxon>Lecanoromycetes</taxon>
        <taxon>OSLEUM clade</taxon>
        <taxon>Lecanoromycetidae</taxon>
        <taxon>Lecanorales</taxon>
        <taxon>Lecanorineae</taxon>
        <taxon>Parmeliaceae</taxon>
        <taxon>Letharia</taxon>
    </lineage>
</organism>
<reference evidence="10 11" key="1">
    <citation type="journal article" date="2020" name="Genomics">
        <title>Complete, high-quality genomes from long-read metagenomic sequencing of two wolf lichen thalli reveals enigmatic genome architecture.</title>
        <authorList>
            <person name="McKenzie S.K."/>
            <person name="Walston R.F."/>
            <person name="Allen J.L."/>
        </authorList>
    </citation>
    <scope>NUCLEOTIDE SEQUENCE [LARGE SCALE GENOMIC DNA]</scope>
    <source>
        <strain evidence="10">WasteWater1</strain>
    </source>
</reference>
<evidence type="ECO:0000259" key="9">
    <source>
        <dbReference type="PROSITE" id="PS50011"/>
    </source>
</evidence>
<dbReference type="GO" id="GO:0004672">
    <property type="term" value="F:protein kinase activity"/>
    <property type="evidence" value="ECO:0007669"/>
    <property type="project" value="InterPro"/>
</dbReference>
<dbReference type="InterPro" id="IPR002110">
    <property type="entry name" value="Ankyrin_rpt"/>
</dbReference>
<dbReference type="InterPro" id="IPR052374">
    <property type="entry name" value="SERAC1"/>
</dbReference>
<dbReference type="PANTHER" id="PTHR48182">
    <property type="entry name" value="PROTEIN SERAC1"/>
    <property type="match status" value="1"/>
</dbReference>
<evidence type="ECO:0000256" key="3">
    <source>
        <dbReference type="ARBA" id="ARBA00004370"/>
    </source>
</evidence>
<evidence type="ECO:0000256" key="5">
    <source>
        <dbReference type="ARBA" id="ARBA00023128"/>
    </source>
</evidence>
<dbReference type="PROSITE" id="PS50088">
    <property type="entry name" value="ANK_REPEAT"/>
    <property type="match status" value="1"/>
</dbReference>
<dbReference type="InterPro" id="IPR029058">
    <property type="entry name" value="AB_hydrolase_fold"/>
</dbReference>
<dbReference type="SMART" id="SM00220">
    <property type="entry name" value="S_TKc"/>
    <property type="match status" value="1"/>
</dbReference>
<dbReference type="SMART" id="SM00248">
    <property type="entry name" value="ANK"/>
    <property type="match status" value="8"/>
</dbReference>
<dbReference type="Pfam" id="PF00023">
    <property type="entry name" value="Ank"/>
    <property type="match status" value="1"/>
</dbReference>
<protein>
    <recommendedName>
        <fullName evidence="9">Protein kinase domain-containing protein</fullName>
    </recommendedName>
</protein>
<feature type="compositionally biased region" description="Polar residues" evidence="8">
    <location>
        <begin position="1478"/>
        <end position="1497"/>
    </location>
</feature>
<dbReference type="PROSITE" id="PS50011">
    <property type="entry name" value="PROTEIN_KINASE_DOM"/>
    <property type="match status" value="1"/>
</dbReference>
<proteinExistence type="predicted"/>
<keyword evidence="4" id="KW-0256">Endoplasmic reticulum</keyword>
<keyword evidence="11" id="KW-1185">Reference proteome</keyword>
<dbReference type="GO" id="GO:0005783">
    <property type="term" value="C:endoplasmic reticulum"/>
    <property type="evidence" value="ECO:0007669"/>
    <property type="project" value="UniProtKB-SubCell"/>
</dbReference>
<feature type="repeat" description="ANK" evidence="7">
    <location>
        <begin position="1216"/>
        <end position="1248"/>
    </location>
</feature>
<feature type="region of interest" description="Disordered" evidence="8">
    <location>
        <begin position="290"/>
        <end position="342"/>
    </location>
</feature>
<dbReference type="GO" id="GO:0005739">
    <property type="term" value="C:mitochondrion"/>
    <property type="evidence" value="ECO:0007669"/>
    <property type="project" value="UniProtKB-SubCell"/>
</dbReference>
<dbReference type="SUPFAM" id="SSF48403">
    <property type="entry name" value="Ankyrin repeat"/>
    <property type="match status" value="1"/>
</dbReference>
<dbReference type="Gene3D" id="1.25.40.20">
    <property type="entry name" value="Ankyrin repeat-containing domain"/>
    <property type="match status" value="3"/>
</dbReference>
<dbReference type="GO" id="GO:0016020">
    <property type="term" value="C:membrane"/>
    <property type="evidence" value="ECO:0007669"/>
    <property type="project" value="UniProtKB-SubCell"/>
</dbReference>
<dbReference type="Proteomes" id="UP000593566">
    <property type="component" value="Unassembled WGS sequence"/>
</dbReference>
<evidence type="ECO:0000256" key="8">
    <source>
        <dbReference type="SAM" id="MobiDB-lite"/>
    </source>
</evidence>
<keyword evidence="7" id="KW-0040">ANK repeat</keyword>
<evidence type="ECO:0000313" key="10">
    <source>
        <dbReference type="EMBL" id="KAF6221636.1"/>
    </source>
</evidence>
<evidence type="ECO:0000313" key="11">
    <source>
        <dbReference type="Proteomes" id="UP000593566"/>
    </source>
</evidence>
<dbReference type="GeneID" id="59330018"/>
<dbReference type="PROSITE" id="PS00108">
    <property type="entry name" value="PROTEIN_KINASE_ST"/>
    <property type="match status" value="1"/>
</dbReference>
<comment type="caution">
    <text evidence="10">The sequence shown here is derived from an EMBL/GenBank/DDBJ whole genome shotgun (WGS) entry which is preliminary data.</text>
</comment>
<evidence type="ECO:0000256" key="1">
    <source>
        <dbReference type="ARBA" id="ARBA00004173"/>
    </source>
</evidence>
<evidence type="ECO:0000256" key="2">
    <source>
        <dbReference type="ARBA" id="ARBA00004240"/>
    </source>
</evidence>
<keyword evidence="5" id="KW-0496">Mitochondrion</keyword>
<feature type="compositionally biased region" description="Polar residues" evidence="8">
    <location>
        <begin position="323"/>
        <end position="338"/>
    </location>
</feature>
<dbReference type="SUPFAM" id="SSF53474">
    <property type="entry name" value="alpha/beta-Hydrolases"/>
    <property type="match status" value="1"/>
</dbReference>
<evidence type="ECO:0000256" key="6">
    <source>
        <dbReference type="ARBA" id="ARBA00023136"/>
    </source>
</evidence>
<dbReference type="GO" id="GO:0005524">
    <property type="term" value="F:ATP binding"/>
    <property type="evidence" value="ECO:0007669"/>
    <property type="project" value="InterPro"/>
</dbReference>
<sequence>MSNLDSDRTGFATLCSPKDALVDIVFVHGLRGDRKETWTEGTTLWPESLLPEKIPRARILTFGYDADIYHFWSMPASANTIKNHADSLTAGLIGLRHEEEQTAARPIIFVAHSLGGLVCAAALMAKTKQALSNAEDCLQQPHTKSISDCTRRIAFLGTPHQGSNKAQWAESGKNFLSLFSRKTTGGVLKELEQGSDTLVKLGVAFPTWLSHRAGKPKTKVEIVCFFEELSSSVGGTSIGKIVPEESARLLDYPTLSIHADHCGMCKFRDEKDGNYRTVAEVLARWAKELKEETKEEETETVGPTSVLQETETESDSSLEESSRTANSETTTKGNSLESTSRKAQRTLPALLTALAFALRMSSSEDVLEGFASLPTGPVPYKAFLSDLSETSPALRTFQSLSLGPEPSLDRSIAISKFSLLLSTLRVPGPCDLLHGNSPLGSGAQFAVVKQEVNGLADSKTPAAALNNSVEIAAIKTPKFILDGQTKLDISSPEVSRQVRNMIIEITALCHPRLRVHRNIVDLLGWGTNAETWHEVPFLALELANNTLAAFLRESRSYPVALRHHISLDIGCGLDAVHEIELIHGDLKPENVLMFYKAGYWVAKLADFGGGADAGQDGIFEGRGTVGWRAPEFQQFSDHGKPLDRSLLDRIDSYSYGLMLWSLFLRESGSPPCTESVDAEIVALSELESDPSFLPVSLHLALKTSFSLLLKQSPRTRAGRVGHLLDDGSRVYSEWVGLQGSRSGASFPDDVADDLTEGYDIRYDWEVPEISMHNAKAIRSAFSRNAPLSAEILCALFMKYTGPERRFHQEDGQIRDLILDLLYAGAQKGSQPLRALIYVVHEHFQILPRADVTKVKLLWMSEAVAGGAFFLRNALQHLDSSLLETSIRRFHDYGGYNQFYAALNRETISHILGHTSLENVVNLNRQAPLNARGDKLLHILSSVTASEGLKEILKLIDPREVNALNDCGETALYRACMAGETSNVLLLLSQDADPSIIPSHRGPTCLHWLFHFNPPDIDTIARELISHGAPIDSSSEQKVPTLHYPFTLPVGTPLHWAVEMSAAEATQSLLRQGAISSFRDGSDPYAYDENVRHLDMSLPPDWVRYSAPKNTTLGFSAIDVAVKNRDPEILDMLLSNDSSVDPNDTDEEGYSALHRLDAGEWRYTIHGSAVWCPLFQGPTAARADSLRKTVDVLLQHGFQLDKLTKPKTSTTSGLGFSDQTALMVAVAKRNTETIKTLLDAGADVNVASTEGETALLSFTDDYLYDEAQQSKVVSLLLGANANLHARDSRHNTPFLRAASIGLLGVATALLNHGADLRDRKKNTTSNHYGLTAFALLARCPLQRAPEHDEWFLSQLTLHILPRLAQPEGLEIRNELLEQADLDGGTLLHYTAKEGLVRSCAILVEAKVNVNGLRRREKFRRGGTVISYRTPLDESLKSETYRRSWPPGPFSEQGNDIANLLKGAGGVQSKHLIAKAFIAPQQQGSTGQGKPQSPTHETA</sequence>
<dbReference type="InterPro" id="IPR036770">
    <property type="entry name" value="Ankyrin_rpt-contain_sf"/>
</dbReference>
<gene>
    <name evidence="10" type="ORF">HO133_001602</name>
</gene>
<comment type="subcellular location">
    <subcellularLocation>
        <location evidence="2">Endoplasmic reticulum</location>
    </subcellularLocation>
    <subcellularLocation>
        <location evidence="3">Membrane</location>
    </subcellularLocation>
    <subcellularLocation>
        <location evidence="1">Mitochondrion</location>
    </subcellularLocation>
</comment>
<dbReference type="RefSeq" id="XP_037151071.1">
    <property type="nucleotide sequence ID" value="XM_037292532.1"/>
</dbReference>
<dbReference type="EMBL" id="JACCJB010000013">
    <property type="protein sequence ID" value="KAF6221636.1"/>
    <property type="molecule type" value="Genomic_DNA"/>
</dbReference>
<accession>A0A8H6CEB5</accession>
<dbReference type="Gene3D" id="3.40.50.1820">
    <property type="entry name" value="alpha/beta hydrolase"/>
    <property type="match status" value="1"/>
</dbReference>
<dbReference type="PANTHER" id="PTHR48182:SF2">
    <property type="entry name" value="PROTEIN SERAC1"/>
    <property type="match status" value="1"/>
</dbReference>
<dbReference type="InterPro" id="IPR008271">
    <property type="entry name" value="Ser/Thr_kinase_AS"/>
</dbReference>
<dbReference type="PROSITE" id="PS50297">
    <property type="entry name" value="ANK_REP_REGION"/>
    <property type="match status" value="1"/>
</dbReference>